<evidence type="ECO:0000256" key="9">
    <source>
        <dbReference type="ARBA" id="ARBA00031306"/>
    </source>
</evidence>
<evidence type="ECO:0000313" key="12">
    <source>
        <dbReference type="EMBL" id="KKM90494.1"/>
    </source>
</evidence>
<dbReference type="SUPFAM" id="SSF143631">
    <property type="entry name" value="ApbE-like"/>
    <property type="match status" value="1"/>
</dbReference>
<comment type="caution">
    <text evidence="12">The sequence shown here is derived from an EMBL/GenBank/DDBJ whole genome shotgun (WGS) entry which is preliminary data.</text>
</comment>
<dbReference type="EMBL" id="LAZR01006664">
    <property type="protein sequence ID" value="KKM90494.1"/>
    <property type="molecule type" value="Genomic_DNA"/>
</dbReference>
<reference evidence="12" key="1">
    <citation type="journal article" date="2015" name="Nature">
        <title>Complex archaea that bridge the gap between prokaryotes and eukaryotes.</title>
        <authorList>
            <person name="Spang A."/>
            <person name="Saw J.H."/>
            <person name="Jorgensen S.L."/>
            <person name="Zaremba-Niedzwiedzka K."/>
            <person name="Martijn J."/>
            <person name="Lind A.E."/>
            <person name="van Eijk R."/>
            <person name="Schleper C."/>
            <person name="Guy L."/>
            <person name="Ettema T.J."/>
        </authorList>
    </citation>
    <scope>NUCLEOTIDE SEQUENCE</scope>
</reference>
<evidence type="ECO:0000256" key="1">
    <source>
        <dbReference type="ARBA" id="ARBA00001946"/>
    </source>
</evidence>
<keyword evidence="5" id="KW-0808">Transferase</keyword>
<dbReference type="InterPro" id="IPR003374">
    <property type="entry name" value="ApbE-like_sf"/>
</dbReference>
<dbReference type="PANTHER" id="PTHR30040:SF2">
    <property type="entry name" value="FAD:PROTEIN FMN TRANSFERASE"/>
    <property type="match status" value="1"/>
</dbReference>
<keyword evidence="11" id="KW-0175">Coiled coil</keyword>
<evidence type="ECO:0000256" key="4">
    <source>
        <dbReference type="ARBA" id="ARBA00022630"/>
    </source>
</evidence>
<evidence type="ECO:0000256" key="5">
    <source>
        <dbReference type="ARBA" id="ARBA00022679"/>
    </source>
</evidence>
<comment type="cofactor">
    <cofactor evidence="1">
        <name>Mg(2+)</name>
        <dbReference type="ChEBI" id="CHEBI:18420"/>
    </cofactor>
</comment>
<comment type="catalytic activity">
    <reaction evidence="10">
        <text>L-threonyl-[protein] + FAD = FMN-L-threonyl-[protein] + AMP + H(+)</text>
        <dbReference type="Rhea" id="RHEA:36847"/>
        <dbReference type="Rhea" id="RHEA-COMP:11060"/>
        <dbReference type="Rhea" id="RHEA-COMP:11061"/>
        <dbReference type="ChEBI" id="CHEBI:15378"/>
        <dbReference type="ChEBI" id="CHEBI:30013"/>
        <dbReference type="ChEBI" id="CHEBI:57692"/>
        <dbReference type="ChEBI" id="CHEBI:74257"/>
        <dbReference type="ChEBI" id="CHEBI:456215"/>
        <dbReference type="EC" id="2.7.1.180"/>
    </reaction>
</comment>
<evidence type="ECO:0000256" key="2">
    <source>
        <dbReference type="ARBA" id="ARBA00011955"/>
    </source>
</evidence>
<dbReference type="PANTHER" id="PTHR30040">
    <property type="entry name" value="THIAMINE BIOSYNTHESIS LIPOPROTEIN APBE"/>
    <property type="match status" value="1"/>
</dbReference>
<dbReference type="Pfam" id="PF02424">
    <property type="entry name" value="ApbE"/>
    <property type="match status" value="1"/>
</dbReference>
<sequence>MPLISAALIAALVLISGCTSKQGPQKELFRKSANIMYTTVAVTVSAEFHEEADDAIEAAFDEIRELERLLSFWTDDSDIAAINKNAGKEAVMVFEPTMEVISKALEISKMTDGAFDATVGPVIRQWDFKEEKLPEPGALKEALEKVDYREIILDVVNSTAYLSRPEMSFDTGGIAKGFAADRAIAKLKALGIEAALVSVSGDIKAYGTKPDGTVWRVGIRDPRSEDPNEFIASVDLNDEAISTSGDYERFFIKDGKRYHHILDPKTGYPAYGSMSVSVIAGSATLTDGLSTGIFVLGPQKGLAVLEAGGIKGVIISSEGRTFVTKGFGDSIRWKNPTYKP</sequence>
<dbReference type="GO" id="GO:0016740">
    <property type="term" value="F:transferase activity"/>
    <property type="evidence" value="ECO:0007669"/>
    <property type="project" value="UniProtKB-KW"/>
</dbReference>
<organism evidence="12">
    <name type="scientific">marine sediment metagenome</name>
    <dbReference type="NCBI Taxonomy" id="412755"/>
    <lineage>
        <taxon>unclassified sequences</taxon>
        <taxon>metagenomes</taxon>
        <taxon>ecological metagenomes</taxon>
    </lineage>
</organism>
<evidence type="ECO:0000256" key="7">
    <source>
        <dbReference type="ARBA" id="ARBA00022827"/>
    </source>
</evidence>
<evidence type="ECO:0000256" key="11">
    <source>
        <dbReference type="SAM" id="Coils"/>
    </source>
</evidence>
<dbReference type="PIRSF" id="PIRSF006268">
    <property type="entry name" value="ApbE"/>
    <property type="match status" value="1"/>
</dbReference>
<dbReference type="Gene3D" id="3.10.520.10">
    <property type="entry name" value="ApbE-like domains"/>
    <property type="match status" value="1"/>
</dbReference>
<evidence type="ECO:0000256" key="6">
    <source>
        <dbReference type="ARBA" id="ARBA00022723"/>
    </source>
</evidence>
<accession>A0A0F9L6R4</accession>
<feature type="coiled-coil region" evidence="11">
    <location>
        <begin position="49"/>
        <end position="76"/>
    </location>
</feature>
<keyword evidence="8" id="KW-0460">Magnesium</keyword>
<gene>
    <name evidence="12" type="ORF">LCGC14_1238030</name>
</gene>
<dbReference type="InterPro" id="IPR024932">
    <property type="entry name" value="ApbE"/>
</dbReference>
<protein>
    <recommendedName>
        <fullName evidence="3">FAD:protein FMN transferase</fullName>
        <ecNumber evidence="2">2.7.1.180</ecNumber>
    </recommendedName>
    <alternativeName>
        <fullName evidence="9">Flavin transferase</fullName>
    </alternativeName>
</protein>
<keyword evidence="7" id="KW-0274">FAD</keyword>
<dbReference type="EC" id="2.7.1.180" evidence="2"/>
<proteinExistence type="predicted"/>
<name>A0A0F9L6R4_9ZZZZ</name>
<evidence type="ECO:0000256" key="8">
    <source>
        <dbReference type="ARBA" id="ARBA00022842"/>
    </source>
</evidence>
<keyword evidence="6" id="KW-0479">Metal-binding</keyword>
<evidence type="ECO:0000256" key="10">
    <source>
        <dbReference type="ARBA" id="ARBA00048540"/>
    </source>
</evidence>
<keyword evidence="4" id="KW-0285">Flavoprotein</keyword>
<evidence type="ECO:0000256" key="3">
    <source>
        <dbReference type="ARBA" id="ARBA00016337"/>
    </source>
</evidence>
<dbReference type="AlphaFoldDB" id="A0A0F9L6R4"/>
<dbReference type="GO" id="GO:0046872">
    <property type="term" value="F:metal ion binding"/>
    <property type="evidence" value="ECO:0007669"/>
    <property type="project" value="UniProtKB-KW"/>
</dbReference>